<reference evidence="2 3" key="1">
    <citation type="submission" date="2022-08" db="EMBL/GenBank/DDBJ databases">
        <title>Bacterial and archaeal communities from various locations to study Microbial Dark Matter (Phase II).</title>
        <authorList>
            <person name="Stepanauskas R."/>
        </authorList>
    </citation>
    <scope>NUCLEOTIDE SEQUENCE [LARGE SCALE GENOMIC DNA]</scope>
    <source>
        <strain evidence="2 3">PD1</strain>
    </source>
</reference>
<accession>A0ABT2ERF1</accession>
<comment type="caution">
    <text evidence="2">The sequence shown here is derived from an EMBL/GenBank/DDBJ whole genome shotgun (WGS) entry which is preliminary data.</text>
</comment>
<evidence type="ECO:0000313" key="2">
    <source>
        <dbReference type="EMBL" id="MCS3919480.1"/>
    </source>
</evidence>
<gene>
    <name evidence="2" type="ORF">M2350_001893</name>
</gene>
<dbReference type="InterPro" id="IPR036291">
    <property type="entry name" value="NAD(P)-bd_dom_sf"/>
</dbReference>
<dbReference type="RefSeq" id="WP_259095930.1">
    <property type="nucleotide sequence ID" value="NZ_CP130454.1"/>
</dbReference>
<dbReference type="EMBL" id="JANUCP010000003">
    <property type="protein sequence ID" value="MCS3919480.1"/>
    <property type="molecule type" value="Genomic_DNA"/>
</dbReference>
<dbReference type="SUPFAM" id="SSF51735">
    <property type="entry name" value="NAD(P)-binding Rossmann-fold domains"/>
    <property type="match status" value="1"/>
</dbReference>
<organism evidence="2 3">
    <name type="scientific">Candidatus Fervidibacter sacchari</name>
    <dbReference type="NCBI Taxonomy" id="1448929"/>
    <lineage>
        <taxon>Bacteria</taxon>
        <taxon>Candidatus Fervidibacterota</taxon>
        <taxon>Candidatus Fervidibacter</taxon>
    </lineage>
</organism>
<protein>
    <submittedName>
        <fullName evidence="2">Amino acid dehydrogenase</fullName>
    </submittedName>
</protein>
<dbReference type="InterPro" id="IPR006151">
    <property type="entry name" value="Shikm_DH/Glu-tRNA_Rdtase"/>
</dbReference>
<evidence type="ECO:0000259" key="1">
    <source>
        <dbReference type="Pfam" id="PF01488"/>
    </source>
</evidence>
<feature type="domain" description="Quinate/shikimate 5-dehydrogenase/glutamyl-tRNA reductase" evidence="1">
    <location>
        <begin position="139"/>
        <end position="270"/>
    </location>
</feature>
<dbReference type="Proteomes" id="UP001204798">
    <property type="component" value="Unassembled WGS sequence"/>
</dbReference>
<keyword evidence="3" id="KW-1185">Reference proteome</keyword>
<proteinExistence type="predicted"/>
<evidence type="ECO:0000313" key="3">
    <source>
        <dbReference type="Proteomes" id="UP001204798"/>
    </source>
</evidence>
<name>A0ABT2ERF1_9BACT</name>
<dbReference type="Gene3D" id="3.40.50.720">
    <property type="entry name" value="NAD(P)-binding Rossmann-like Domain"/>
    <property type="match status" value="1"/>
</dbReference>
<sequence>MHRFAFLVHPLSLKRDVARKYPFVKFLPESWVEAMLWRMSPKVLGKVTGVKSAAGSETEGWLIAVPMTAKMMLENEAKALDLLVEACRMAKDLGAEIVGLGAFTAIVGNGGVDLQKRSPLPVTTGNSYTTWTALEATKLAAELMDIEWQRATAAIVGATGSIGKACAHFLSVGVQLSDGTIFPPVSEVVLVGRNEERLKAVCGELLSNNPQASIRISTEIADGLKNADIVITVTSSMDAVIEPEHLKSGCVVCDVARPRDVSERVHKERSDVLVIDGGIVEIPGNPHWEFSIGLPDKLTLACVAETMLLALEGRLEPFTLGRDIRPERILEITSIASKHGFKLAGLRSFERQLSEEQIRQVRERARQVAARR</sequence>
<dbReference type="Pfam" id="PF01488">
    <property type="entry name" value="Shikimate_DH"/>
    <property type="match status" value="1"/>
</dbReference>